<evidence type="ECO:0000313" key="2">
    <source>
        <dbReference type="Proteomes" id="UP001207742"/>
    </source>
</evidence>
<accession>A0ABT3IIH9</accession>
<organism evidence="1 2">
    <name type="scientific">Chitinophaga nivalis</name>
    <dbReference type="NCBI Taxonomy" id="2991709"/>
    <lineage>
        <taxon>Bacteria</taxon>
        <taxon>Pseudomonadati</taxon>
        <taxon>Bacteroidota</taxon>
        <taxon>Chitinophagia</taxon>
        <taxon>Chitinophagales</taxon>
        <taxon>Chitinophagaceae</taxon>
        <taxon>Chitinophaga</taxon>
    </lineage>
</organism>
<name>A0ABT3IIH9_9BACT</name>
<evidence type="ECO:0000313" key="1">
    <source>
        <dbReference type="EMBL" id="MCW3483772.1"/>
    </source>
</evidence>
<comment type="caution">
    <text evidence="1">The sequence shown here is derived from an EMBL/GenBank/DDBJ whole genome shotgun (WGS) entry which is preliminary data.</text>
</comment>
<protein>
    <submittedName>
        <fullName evidence="1">MarR family transcriptional regulator</fullName>
    </submittedName>
</protein>
<dbReference type="Proteomes" id="UP001207742">
    <property type="component" value="Unassembled WGS sequence"/>
</dbReference>
<dbReference type="SUPFAM" id="SSF46785">
    <property type="entry name" value="Winged helix' DNA-binding domain"/>
    <property type="match status" value="1"/>
</dbReference>
<proteinExistence type="predicted"/>
<dbReference type="EMBL" id="JAPDNS010000001">
    <property type="protein sequence ID" value="MCW3483772.1"/>
    <property type="molecule type" value="Genomic_DNA"/>
</dbReference>
<keyword evidence="2" id="KW-1185">Reference proteome</keyword>
<gene>
    <name evidence="1" type="ORF">OL497_07705</name>
</gene>
<dbReference type="RefSeq" id="WP_264729291.1">
    <property type="nucleotide sequence ID" value="NZ_JAPDNR010000001.1"/>
</dbReference>
<reference evidence="1 2" key="1">
    <citation type="submission" date="2022-10" db="EMBL/GenBank/DDBJ databases">
        <title>Chitinophaga nivalis PC15 sp. nov., isolated from Pyeongchang county, South Korea.</title>
        <authorList>
            <person name="Trinh H.N."/>
        </authorList>
    </citation>
    <scope>NUCLEOTIDE SEQUENCE [LARGE SCALE GENOMIC DNA]</scope>
    <source>
        <strain evidence="1 2">PC14</strain>
    </source>
</reference>
<sequence length="72" mass="8229">MTEKQQAVLEYLKLNPGWHTPTDIAEHFGITRDKGSQWAYPSLKALVKAGDVTRDAGKYKFNNFKKHTHGEK</sequence>
<dbReference type="InterPro" id="IPR036390">
    <property type="entry name" value="WH_DNA-bd_sf"/>
</dbReference>